<dbReference type="RefSeq" id="WP_033536854.1">
    <property type="nucleotide sequence ID" value="NZ_JFHD01000074.1"/>
</dbReference>
<proteinExistence type="predicted"/>
<evidence type="ECO:0000313" key="1">
    <source>
        <dbReference type="EMBL" id="KDR24689.1"/>
    </source>
</evidence>
<dbReference type="AlphaFoldDB" id="A0A656Q8S5"/>
<evidence type="ECO:0000313" key="2">
    <source>
        <dbReference type="Proteomes" id="UP000027451"/>
    </source>
</evidence>
<name>A0A656Q8S5_9BURK</name>
<keyword evidence="2" id="KW-1185">Reference proteome</keyword>
<protein>
    <submittedName>
        <fullName evidence="1">Uncharacterized protein</fullName>
    </submittedName>
</protein>
<reference evidence="1 2" key="1">
    <citation type="submission" date="2014-03" db="EMBL/GenBank/DDBJ databases">
        <title>Draft Genome Sequences of Four Burkholderia Strains.</title>
        <authorList>
            <person name="Liu X.Y."/>
            <person name="Li C.X."/>
            <person name="Xu J.H."/>
        </authorList>
    </citation>
    <scope>NUCLEOTIDE SEQUENCE [LARGE SCALE GENOMIC DNA]</scope>
    <source>
        <strain evidence="1 2">OP-1</strain>
    </source>
</reference>
<dbReference type="Proteomes" id="UP000027451">
    <property type="component" value="Unassembled WGS sequence"/>
</dbReference>
<gene>
    <name evidence="1" type="ORF">BG60_35750</name>
</gene>
<organism evidence="1 2">
    <name type="scientific">Caballeronia zhejiangensis</name>
    <dbReference type="NCBI Taxonomy" id="871203"/>
    <lineage>
        <taxon>Bacteria</taxon>
        <taxon>Pseudomonadati</taxon>
        <taxon>Pseudomonadota</taxon>
        <taxon>Betaproteobacteria</taxon>
        <taxon>Burkholderiales</taxon>
        <taxon>Burkholderiaceae</taxon>
        <taxon>Caballeronia</taxon>
    </lineage>
</organism>
<dbReference type="OrthoDB" id="9151654at2"/>
<sequence length="358" mass="40184">MSIEQHIRSRQIELGRKICPRRKIYLDARFWIFMRDAALGVRCDTASQALLAHLRRGVTEGSLLCPISSAMFLELMKQPYSPGRRVGTARVIDELSMGIGLIEPHTVLGTEIYTFLLKGKGGIELFPIEELMWTKVANILGPSIPTLAGRPLDEELAIQKAFHDYLWNLSLNEMVEIFGDKPFGPNDFVELAAQTNDMNALHKGELGSFAQTYDIELRGSIELAGEVTADIMHELAEKQAARSLSRTPEERATSVNVCRNALYLAFEKPETRRILRSIHIGASLHAAIRWDKSRKFKPNDYYDFQHAVAALSYCDAFLTEGPLHTLVRQPHTNLESINGCRVFSDIGVAADFVETLLK</sequence>
<accession>A0A656Q8S5</accession>
<comment type="caution">
    <text evidence="1">The sequence shown here is derived from an EMBL/GenBank/DDBJ whole genome shotgun (WGS) entry which is preliminary data.</text>
</comment>
<dbReference type="EMBL" id="JFHD01000074">
    <property type="protein sequence ID" value="KDR24689.1"/>
    <property type="molecule type" value="Genomic_DNA"/>
</dbReference>